<dbReference type="InterPro" id="IPR005628">
    <property type="entry name" value="GspK"/>
</dbReference>
<comment type="subcellular location">
    <subcellularLocation>
        <location evidence="1">Cell inner membrane</location>
    </subcellularLocation>
</comment>
<dbReference type="InterPro" id="IPR049031">
    <property type="entry name" value="T2SSK_SAM-like_1st"/>
</dbReference>
<dbReference type="Pfam" id="PF21687">
    <property type="entry name" value="T2SSK_1st"/>
    <property type="match status" value="1"/>
</dbReference>
<keyword evidence="3" id="KW-0813">Transport</keyword>
<protein>
    <submittedName>
        <fullName evidence="12">General secretion pathway protein K</fullName>
    </submittedName>
</protein>
<proteinExistence type="inferred from homology"/>
<dbReference type="GO" id="GO:0005886">
    <property type="term" value="C:plasma membrane"/>
    <property type="evidence" value="ECO:0007669"/>
    <property type="project" value="UniProtKB-SubCell"/>
</dbReference>
<dbReference type="GO" id="GO:0009306">
    <property type="term" value="P:protein secretion"/>
    <property type="evidence" value="ECO:0007669"/>
    <property type="project" value="InterPro"/>
</dbReference>
<dbReference type="PANTHER" id="PTHR38831">
    <property type="entry name" value="TYPE II SECRETION SYSTEM PROTEIN K"/>
    <property type="match status" value="1"/>
</dbReference>
<keyword evidence="5" id="KW-0997">Cell inner membrane</keyword>
<sequence length="331" mass="35953">MTRSSTNNSQSGVILIAVLWITTLLALLVAGFTSAVLGDAREVANRADLVRVQALAEAGVTRASLGLLENLEEDRWVADGRQYDFTVDGLEVTISILDENGRIDLNKANEPLLQSLIARVDIEQEERDALLAAILDWRDSDDAKLVLGAEDRDYKREGAPHGAGDAPFVHVSQLRNVLGVTEDVYDAMLPVITINSRSGRLNPITATRDTLNLLPGVDAGVLETLFALRAEVPVDVAAVRATLAGDTALLDFNSGPIFTVTIMGELESGLNFSREAVIWLQPDDKAAYRIVEWREPQIPASLLEDWATLREERARDLNPTAESTGGTKESG</sequence>
<feature type="domain" description="T2SS protein K first SAM-like" evidence="11">
    <location>
        <begin position="106"/>
        <end position="194"/>
    </location>
</feature>
<keyword evidence="4" id="KW-1003">Cell membrane</keyword>
<organism evidence="12 13">
    <name type="scientific">Limibacillus halophilus</name>
    <dbReference type="NCBI Taxonomy" id="1579333"/>
    <lineage>
        <taxon>Bacteria</taxon>
        <taxon>Pseudomonadati</taxon>
        <taxon>Pseudomonadota</taxon>
        <taxon>Alphaproteobacteria</taxon>
        <taxon>Rhodospirillales</taxon>
        <taxon>Rhodovibrionaceae</taxon>
        <taxon>Limibacillus</taxon>
    </lineage>
</organism>
<dbReference type="Proteomes" id="UP000581135">
    <property type="component" value="Unassembled WGS sequence"/>
</dbReference>
<keyword evidence="8 10" id="KW-1133">Transmembrane helix</keyword>
<evidence type="ECO:0000256" key="8">
    <source>
        <dbReference type="ARBA" id="ARBA00022989"/>
    </source>
</evidence>
<evidence type="ECO:0000256" key="6">
    <source>
        <dbReference type="ARBA" id="ARBA00022692"/>
    </source>
</evidence>
<comment type="caution">
    <text evidence="12">The sequence shown here is derived from an EMBL/GenBank/DDBJ whole genome shotgun (WGS) entry which is preliminary data.</text>
</comment>
<dbReference type="Gene3D" id="1.10.40.60">
    <property type="entry name" value="EpsJ-like"/>
    <property type="match status" value="1"/>
</dbReference>
<dbReference type="PANTHER" id="PTHR38831:SF2">
    <property type="entry name" value="TYPE II SECRETION SYSTEM PROTEIN K"/>
    <property type="match status" value="1"/>
</dbReference>
<feature type="transmembrane region" description="Helical" evidence="10">
    <location>
        <begin position="12"/>
        <end position="37"/>
    </location>
</feature>
<evidence type="ECO:0000256" key="2">
    <source>
        <dbReference type="ARBA" id="ARBA00007246"/>
    </source>
</evidence>
<evidence type="ECO:0000256" key="3">
    <source>
        <dbReference type="ARBA" id="ARBA00022448"/>
    </source>
</evidence>
<dbReference type="EMBL" id="JACHXA010000002">
    <property type="protein sequence ID" value="MBB3064709.1"/>
    <property type="molecule type" value="Genomic_DNA"/>
</dbReference>
<dbReference type="SUPFAM" id="SSF158544">
    <property type="entry name" value="GspK insert domain-like"/>
    <property type="match status" value="1"/>
</dbReference>
<evidence type="ECO:0000256" key="4">
    <source>
        <dbReference type="ARBA" id="ARBA00022475"/>
    </source>
</evidence>
<evidence type="ECO:0000256" key="7">
    <source>
        <dbReference type="ARBA" id="ARBA00022927"/>
    </source>
</evidence>
<evidence type="ECO:0000256" key="5">
    <source>
        <dbReference type="ARBA" id="ARBA00022519"/>
    </source>
</evidence>
<evidence type="ECO:0000256" key="10">
    <source>
        <dbReference type="SAM" id="Phobius"/>
    </source>
</evidence>
<evidence type="ECO:0000259" key="11">
    <source>
        <dbReference type="Pfam" id="PF21687"/>
    </source>
</evidence>
<evidence type="ECO:0000256" key="9">
    <source>
        <dbReference type="ARBA" id="ARBA00023136"/>
    </source>
</evidence>
<comment type="similarity">
    <text evidence="2">Belongs to the GSP K family.</text>
</comment>
<accession>A0A839SRV8</accession>
<evidence type="ECO:0000313" key="13">
    <source>
        <dbReference type="Proteomes" id="UP000581135"/>
    </source>
</evidence>
<name>A0A839SRV8_9PROT</name>
<keyword evidence="6 10" id="KW-0812">Transmembrane</keyword>
<evidence type="ECO:0000256" key="1">
    <source>
        <dbReference type="ARBA" id="ARBA00004533"/>
    </source>
</evidence>
<dbReference type="RefSeq" id="WP_183415508.1">
    <property type="nucleotide sequence ID" value="NZ_JACHXA010000002.1"/>
</dbReference>
<dbReference type="InterPro" id="IPR038072">
    <property type="entry name" value="GspK_central_sf"/>
</dbReference>
<evidence type="ECO:0000313" key="12">
    <source>
        <dbReference type="EMBL" id="MBB3064709.1"/>
    </source>
</evidence>
<gene>
    <name evidence="12" type="ORF">FHR98_000981</name>
</gene>
<keyword evidence="7" id="KW-0653">Protein transport</keyword>
<dbReference type="AlphaFoldDB" id="A0A839SRV8"/>
<keyword evidence="9 10" id="KW-0472">Membrane</keyword>
<keyword evidence="13" id="KW-1185">Reference proteome</keyword>
<reference evidence="12 13" key="1">
    <citation type="submission" date="2020-08" db="EMBL/GenBank/DDBJ databases">
        <title>Genomic Encyclopedia of Type Strains, Phase III (KMG-III): the genomes of soil and plant-associated and newly described type strains.</title>
        <authorList>
            <person name="Whitman W."/>
        </authorList>
    </citation>
    <scope>NUCLEOTIDE SEQUENCE [LARGE SCALE GENOMIC DNA]</scope>
    <source>
        <strain evidence="12 13">CECT 8803</strain>
    </source>
</reference>